<keyword evidence="4 7" id="KW-0255">Endonuclease</keyword>
<gene>
    <name evidence="7 9" type="primary">rnpA</name>
    <name evidence="9" type="ORF">GCM10023213_14800</name>
</gene>
<dbReference type="NCBIfam" id="TIGR00188">
    <property type="entry name" value="rnpA"/>
    <property type="match status" value="1"/>
</dbReference>
<comment type="similarity">
    <text evidence="7">Belongs to the RnpA family.</text>
</comment>
<dbReference type="InterPro" id="IPR020568">
    <property type="entry name" value="Ribosomal_Su5_D2-typ_SF"/>
</dbReference>
<protein>
    <recommendedName>
        <fullName evidence="7 8">Ribonuclease P protein component</fullName>
        <shortName evidence="7">RNase P protein</shortName>
        <shortName evidence="7">RNaseP protein</shortName>
        <ecNumber evidence="7 8">3.1.26.5</ecNumber>
    </recommendedName>
    <alternativeName>
        <fullName evidence="7">Protein C5</fullName>
    </alternativeName>
</protein>
<name>A0ABP9NZB4_9BACT</name>
<evidence type="ECO:0000256" key="6">
    <source>
        <dbReference type="ARBA" id="ARBA00022884"/>
    </source>
</evidence>
<dbReference type="Proteomes" id="UP001499852">
    <property type="component" value="Unassembled WGS sequence"/>
</dbReference>
<dbReference type="InterPro" id="IPR000100">
    <property type="entry name" value="RNase_P"/>
</dbReference>
<keyword evidence="3 7" id="KW-0540">Nuclease</keyword>
<dbReference type="InterPro" id="IPR020539">
    <property type="entry name" value="RNase_P_CS"/>
</dbReference>
<evidence type="ECO:0000313" key="10">
    <source>
        <dbReference type="Proteomes" id="UP001499852"/>
    </source>
</evidence>
<evidence type="ECO:0000256" key="2">
    <source>
        <dbReference type="ARBA" id="ARBA00022694"/>
    </source>
</evidence>
<dbReference type="PROSITE" id="PS00648">
    <property type="entry name" value="RIBONUCLEASE_P"/>
    <property type="match status" value="1"/>
</dbReference>
<dbReference type="SUPFAM" id="SSF54211">
    <property type="entry name" value="Ribosomal protein S5 domain 2-like"/>
    <property type="match status" value="1"/>
</dbReference>
<sequence>MRLPSRLHLKESRDFARIKEKGRSQAGRFFVLALLRDDSVADFQFGLVTSKRLGKAVVRNRVRRQLREIIRAHRAEIAPGWQFVTIARWRAADAPFAEMEQDWVRLAKRQGLFLKPAPPTP</sequence>
<dbReference type="Pfam" id="PF00825">
    <property type="entry name" value="Ribonuclease_P"/>
    <property type="match status" value="1"/>
</dbReference>
<dbReference type="EMBL" id="BAABIA010000003">
    <property type="protein sequence ID" value="GAA5137657.1"/>
    <property type="molecule type" value="Genomic_DNA"/>
</dbReference>
<evidence type="ECO:0000256" key="4">
    <source>
        <dbReference type="ARBA" id="ARBA00022759"/>
    </source>
</evidence>
<organism evidence="9 10">
    <name type="scientific">Prosthecobacter algae</name>
    <dbReference type="NCBI Taxonomy" id="1144682"/>
    <lineage>
        <taxon>Bacteria</taxon>
        <taxon>Pseudomonadati</taxon>
        <taxon>Verrucomicrobiota</taxon>
        <taxon>Verrucomicrobiia</taxon>
        <taxon>Verrucomicrobiales</taxon>
        <taxon>Verrucomicrobiaceae</taxon>
        <taxon>Prosthecobacter</taxon>
    </lineage>
</organism>
<evidence type="ECO:0000313" key="9">
    <source>
        <dbReference type="EMBL" id="GAA5137657.1"/>
    </source>
</evidence>
<keyword evidence="5 7" id="KW-0378">Hydrolase</keyword>
<dbReference type="InterPro" id="IPR014721">
    <property type="entry name" value="Ribsml_uS5_D2-typ_fold_subgr"/>
</dbReference>
<evidence type="ECO:0000256" key="1">
    <source>
        <dbReference type="ARBA" id="ARBA00002663"/>
    </source>
</evidence>
<keyword evidence="10" id="KW-1185">Reference proteome</keyword>
<proteinExistence type="inferred from homology"/>
<dbReference type="Gene3D" id="3.30.230.10">
    <property type="match status" value="1"/>
</dbReference>
<comment type="catalytic activity">
    <reaction evidence="7">
        <text>Endonucleolytic cleavage of RNA, removing 5'-extranucleotides from tRNA precursor.</text>
        <dbReference type="EC" id="3.1.26.5"/>
    </reaction>
</comment>
<dbReference type="PANTHER" id="PTHR33992:SF1">
    <property type="entry name" value="RIBONUCLEASE P PROTEIN COMPONENT"/>
    <property type="match status" value="1"/>
</dbReference>
<evidence type="ECO:0000256" key="3">
    <source>
        <dbReference type="ARBA" id="ARBA00022722"/>
    </source>
</evidence>
<comment type="function">
    <text evidence="1 7">RNaseP catalyzes the removal of the 5'-leader sequence from pre-tRNA to produce the mature 5'-terminus. It can also cleave other RNA substrates such as 4.5S RNA. The protein component plays an auxiliary but essential role in vivo by binding to the 5'-leader sequence and broadening the substrate specificity of the ribozyme.</text>
</comment>
<keyword evidence="6 7" id="KW-0694">RNA-binding</keyword>
<reference evidence="10" key="1">
    <citation type="journal article" date="2019" name="Int. J. Syst. Evol. Microbiol.">
        <title>The Global Catalogue of Microorganisms (GCM) 10K type strain sequencing project: providing services to taxonomists for standard genome sequencing and annotation.</title>
        <authorList>
            <consortium name="The Broad Institute Genomics Platform"/>
            <consortium name="The Broad Institute Genome Sequencing Center for Infectious Disease"/>
            <person name="Wu L."/>
            <person name="Ma J."/>
        </authorList>
    </citation>
    <scope>NUCLEOTIDE SEQUENCE [LARGE SCALE GENOMIC DNA]</scope>
    <source>
        <strain evidence="10">JCM 18053</strain>
    </source>
</reference>
<comment type="subunit">
    <text evidence="7">Consists of a catalytic RNA component (M1 or rnpB) and a protein subunit.</text>
</comment>
<keyword evidence="2 7" id="KW-0819">tRNA processing</keyword>
<dbReference type="EC" id="3.1.26.5" evidence="7 8"/>
<evidence type="ECO:0000256" key="5">
    <source>
        <dbReference type="ARBA" id="ARBA00022801"/>
    </source>
</evidence>
<evidence type="ECO:0000256" key="8">
    <source>
        <dbReference type="NCBIfam" id="TIGR00188"/>
    </source>
</evidence>
<comment type="caution">
    <text evidence="9">The sequence shown here is derived from an EMBL/GenBank/DDBJ whole genome shotgun (WGS) entry which is preliminary data.</text>
</comment>
<dbReference type="RefSeq" id="WP_345735738.1">
    <property type="nucleotide sequence ID" value="NZ_BAABIA010000003.1"/>
</dbReference>
<dbReference type="PANTHER" id="PTHR33992">
    <property type="entry name" value="RIBONUCLEASE P PROTEIN COMPONENT"/>
    <property type="match status" value="1"/>
</dbReference>
<dbReference type="HAMAP" id="MF_00227">
    <property type="entry name" value="RNase_P"/>
    <property type="match status" value="1"/>
</dbReference>
<evidence type="ECO:0000256" key="7">
    <source>
        <dbReference type="HAMAP-Rule" id="MF_00227"/>
    </source>
</evidence>
<accession>A0ABP9NZB4</accession>